<comment type="caution">
    <text evidence="1">The sequence shown here is derived from an EMBL/GenBank/DDBJ whole genome shotgun (WGS) entry which is preliminary data.</text>
</comment>
<keyword evidence="2" id="KW-1185">Reference proteome</keyword>
<evidence type="ECO:0000313" key="1">
    <source>
        <dbReference type="EMBL" id="PON55593.1"/>
    </source>
</evidence>
<organism evidence="1 2">
    <name type="scientific">Trema orientale</name>
    <name type="common">Charcoal tree</name>
    <name type="synonym">Celtis orientalis</name>
    <dbReference type="NCBI Taxonomy" id="63057"/>
    <lineage>
        <taxon>Eukaryota</taxon>
        <taxon>Viridiplantae</taxon>
        <taxon>Streptophyta</taxon>
        <taxon>Embryophyta</taxon>
        <taxon>Tracheophyta</taxon>
        <taxon>Spermatophyta</taxon>
        <taxon>Magnoliopsida</taxon>
        <taxon>eudicotyledons</taxon>
        <taxon>Gunneridae</taxon>
        <taxon>Pentapetalae</taxon>
        <taxon>rosids</taxon>
        <taxon>fabids</taxon>
        <taxon>Rosales</taxon>
        <taxon>Cannabaceae</taxon>
        <taxon>Trema</taxon>
    </lineage>
</organism>
<sequence length="100" mass="10647">MPVEALETLDEFGRTALHYAAFVGDVKSSVALVKKTPALTNISDREGWTTLFHACLFGFGSKDLVWYLALVTKNEPGHPFTGPLAGSLVQTVVAAGLLGN</sequence>
<dbReference type="SUPFAM" id="SSF48403">
    <property type="entry name" value="Ankyrin repeat"/>
    <property type="match status" value="1"/>
</dbReference>
<proteinExistence type="predicted"/>
<name>A0A2P5C3E6_TREOI</name>
<dbReference type="EMBL" id="JXTC01000419">
    <property type="protein sequence ID" value="PON55593.1"/>
    <property type="molecule type" value="Genomic_DNA"/>
</dbReference>
<evidence type="ECO:0000313" key="2">
    <source>
        <dbReference type="Proteomes" id="UP000237000"/>
    </source>
</evidence>
<dbReference type="InterPro" id="IPR036770">
    <property type="entry name" value="Ankyrin_rpt-contain_sf"/>
</dbReference>
<dbReference type="Proteomes" id="UP000237000">
    <property type="component" value="Unassembled WGS sequence"/>
</dbReference>
<dbReference type="OrthoDB" id="1184650at2759"/>
<accession>A0A2P5C3E6</accession>
<dbReference type="Gene3D" id="1.25.40.20">
    <property type="entry name" value="Ankyrin repeat-containing domain"/>
    <property type="match status" value="1"/>
</dbReference>
<reference evidence="2" key="1">
    <citation type="submission" date="2016-06" db="EMBL/GenBank/DDBJ databases">
        <title>Parallel loss of symbiosis genes in relatives of nitrogen-fixing non-legume Parasponia.</title>
        <authorList>
            <person name="Van Velzen R."/>
            <person name="Holmer R."/>
            <person name="Bu F."/>
            <person name="Rutten L."/>
            <person name="Van Zeijl A."/>
            <person name="Liu W."/>
            <person name="Santuari L."/>
            <person name="Cao Q."/>
            <person name="Sharma T."/>
            <person name="Shen D."/>
            <person name="Roswanjaya Y."/>
            <person name="Wardhani T."/>
            <person name="Kalhor M.S."/>
            <person name="Jansen J."/>
            <person name="Van den Hoogen J."/>
            <person name="Gungor B."/>
            <person name="Hartog M."/>
            <person name="Hontelez J."/>
            <person name="Verver J."/>
            <person name="Yang W.-C."/>
            <person name="Schijlen E."/>
            <person name="Repin R."/>
            <person name="Schilthuizen M."/>
            <person name="Schranz E."/>
            <person name="Heidstra R."/>
            <person name="Miyata K."/>
            <person name="Fedorova E."/>
            <person name="Kohlen W."/>
            <person name="Bisseling T."/>
            <person name="Smit S."/>
            <person name="Geurts R."/>
        </authorList>
    </citation>
    <scope>NUCLEOTIDE SEQUENCE [LARGE SCALE GENOMIC DNA]</scope>
    <source>
        <strain evidence="2">cv. RG33-2</strain>
    </source>
</reference>
<dbReference type="Pfam" id="PF12796">
    <property type="entry name" value="Ank_2"/>
    <property type="match status" value="1"/>
</dbReference>
<dbReference type="InterPro" id="IPR002110">
    <property type="entry name" value="Ankyrin_rpt"/>
</dbReference>
<gene>
    <name evidence="1" type="ORF">TorRG33x02_298860</name>
</gene>
<dbReference type="STRING" id="63057.A0A2P5C3E6"/>
<dbReference type="InParanoid" id="A0A2P5C3E6"/>
<protein>
    <submittedName>
        <fullName evidence="1">Ankyrin repeat-containing domain containing protein</fullName>
    </submittedName>
</protein>
<dbReference type="AlphaFoldDB" id="A0A2P5C3E6"/>